<evidence type="ECO:0000256" key="7">
    <source>
        <dbReference type="ARBA" id="ARBA00023136"/>
    </source>
</evidence>
<comment type="similarity">
    <text evidence="2 8">Belongs to the alanine or glycine:cation symporter (AGCS) (TC 2.A.25) family.</text>
</comment>
<feature type="transmembrane region" description="Helical" evidence="8">
    <location>
        <begin position="230"/>
        <end position="253"/>
    </location>
</feature>
<dbReference type="NCBIfam" id="TIGR00835">
    <property type="entry name" value="agcS"/>
    <property type="match status" value="1"/>
</dbReference>
<feature type="transmembrane region" description="Helical" evidence="8">
    <location>
        <begin position="418"/>
        <end position="439"/>
    </location>
</feature>
<evidence type="ECO:0000256" key="8">
    <source>
        <dbReference type="RuleBase" id="RU363064"/>
    </source>
</evidence>
<feature type="transmembrane region" description="Helical" evidence="8">
    <location>
        <begin position="89"/>
        <end position="113"/>
    </location>
</feature>
<evidence type="ECO:0000256" key="3">
    <source>
        <dbReference type="ARBA" id="ARBA00022448"/>
    </source>
</evidence>
<dbReference type="RefSeq" id="WP_347921472.1">
    <property type="nucleotide sequence ID" value="NZ_JBDXMX010000006.1"/>
</dbReference>
<keyword evidence="10" id="KW-1185">Reference proteome</keyword>
<keyword evidence="5 8" id="KW-0812">Transmembrane</keyword>
<gene>
    <name evidence="9" type="ORF">ABDK96_13820</name>
</gene>
<accession>A0ABV0IKT5</accession>
<keyword evidence="6 8" id="KW-1133">Transmembrane helix</keyword>
<evidence type="ECO:0000256" key="1">
    <source>
        <dbReference type="ARBA" id="ARBA00004651"/>
    </source>
</evidence>
<sequence>MELLISISDNLWNPMAYFALAVGLFFTVLTRGAQFRLIGETMKQIFKPKAEADGISPLQALLLTISSRVGVGNIAGVGTAIAAGGPGALLWMVVCALLGSASSFAESSLAQVFKRRVNGEHRGGMPFYVKYGLRIKWLAAVLAILTMVGYGFLFPGVQSNNIAGSLEHAFGLPVWVSAIIVTGMLGFVILGGTRRIVHAAQFMVPIMAVGYILVALVIVVINYAEILPTLGLIISSAFGANEVFAGMAGYAVAWGVRRAVFSNVAGVGEGTYGSAAASVSHPAKQGLVQSLSIFIDTVVVCFATGIMIVMTGSYNVFRENGDVVVNNLDGIEAGSAYTQEAVNSVLPGFGPGFVAVALFFFAFTTLVAFYYIAHTNLVFLMGREPGFVANLVLKVGMLGITFFGSVQSAAAMWTTGDIGYATLGWINMICILLLSPVVYKVIRDYDRQRKAGLDPVFVPSELGITGAEFWEQDGDTVETGPGNTVSKPGTYRWVAGERPRG</sequence>
<keyword evidence="7 8" id="KW-0472">Membrane</keyword>
<protein>
    <submittedName>
        <fullName evidence="9">Alanine/glycine:cation symporter family protein</fullName>
    </submittedName>
</protein>
<evidence type="ECO:0000313" key="10">
    <source>
        <dbReference type="Proteomes" id="UP001484097"/>
    </source>
</evidence>
<reference evidence="9 10" key="1">
    <citation type="submission" date="2024-05" db="EMBL/GenBank/DDBJ databases">
        <authorList>
            <person name="Yi C."/>
        </authorList>
    </citation>
    <scope>NUCLEOTIDE SEQUENCE [LARGE SCALE GENOMIC DNA]</scope>
    <source>
        <strain evidence="9 10">XS13</strain>
    </source>
</reference>
<dbReference type="PANTHER" id="PTHR30330:SF7">
    <property type="entry name" value="SODIUM_PROTON-DEPENDENT ALANINE CARRIER PROTEIN YRBD-RELATED"/>
    <property type="match status" value="1"/>
</dbReference>
<feature type="transmembrane region" description="Helical" evidence="8">
    <location>
        <begin position="385"/>
        <end position="406"/>
    </location>
</feature>
<dbReference type="InterPro" id="IPR001463">
    <property type="entry name" value="Na/Ala_symport"/>
</dbReference>
<feature type="transmembrane region" description="Helical" evidence="8">
    <location>
        <begin position="172"/>
        <end position="190"/>
    </location>
</feature>
<feature type="transmembrane region" description="Helical" evidence="8">
    <location>
        <begin position="202"/>
        <end position="224"/>
    </location>
</feature>
<dbReference type="Proteomes" id="UP001484097">
    <property type="component" value="Unassembled WGS sequence"/>
</dbReference>
<evidence type="ECO:0000256" key="2">
    <source>
        <dbReference type="ARBA" id="ARBA00009261"/>
    </source>
</evidence>
<evidence type="ECO:0000256" key="4">
    <source>
        <dbReference type="ARBA" id="ARBA00022475"/>
    </source>
</evidence>
<comment type="caution">
    <text evidence="9">The sequence shown here is derived from an EMBL/GenBank/DDBJ whole genome shotgun (WGS) entry which is preliminary data.</text>
</comment>
<proteinExistence type="inferred from homology"/>
<evidence type="ECO:0000256" key="6">
    <source>
        <dbReference type="ARBA" id="ARBA00022989"/>
    </source>
</evidence>
<dbReference type="Pfam" id="PF01235">
    <property type="entry name" value="Na_Ala_symp"/>
    <property type="match status" value="1"/>
</dbReference>
<feature type="transmembrane region" description="Helical" evidence="8">
    <location>
        <begin position="293"/>
        <end position="317"/>
    </location>
</feature>
<feature type="transmembrane region" description="Helical" evidence="8">
    <location>
        <begin position="15"/>
        <end position="39"/>
    </location>
</feature>
<keyword evidence="3 8" id="KW-0813">Transport</keyword>
<feature type="transmembrane region" description="Helical" evidence="8">
    <location>
        <begin position="353"/>
        <end position="373"/>
    </location>
</feature>
<evidence type="ECO:0000256" key="5">
    <source>
        <dbReference type="ARBA" id="ARBA00022692"/>
    </source>
</evidence>
<comment type="subcellular location">
    <subcellularLocation>
        <location evidence="1 8">Cell membrane</location>
        <topology evidence="1 8">Multi-pass membrane protein</topology>
    </subcellularLocation>
</comment>
<dbReference type="PANTHER" id="PTHR30330">
    <property type="entry name" value="AGSS FAMILY TRANSPORTER, SODIUM-ALANINE"/>
    <property type="match status" value="1"/>
</dbReference>
<feature type="transmembrane region" description="Helical" evidence="8">
    <location>
        <begin position="133"/>
        <end position="152"/>
    </location>
</feature>
<dbReference type="Gene3D" id="1.20.1740.10">
    <property type="entry name" value="Amino acid/polyamine transporter I"/>
    <property type="match status" value="1"/>
</dbReference>
<evidence type="ECO:0000313" key="9">
    <source>
        <dbReference type="EMBL" id="MEO9248759.1"/>
    </source>
</evidence>
<dbReference type="PRINTS" id="PR00175">
    <property type="entry name" value="NAALASMPORT"/>
</dbReference>
<organism evidence="9 10">
    <name type="scientific">Citricoccus nitrophenolicus</name>
    <dbReference type="NCBI Taxonomy" id="863575"/>
    <lineage>
        <taxon>Bacteria</taxon>
        <taxon>Bacillati</taxon>
        <taxon>Actinomycetota</taxon>
        <taxon>Actinomycetes</taxon>
        <taxon>Micrococcales</taxon>
        <taxon>Micrococcaceae</taxon>
        <taxon>Citricoccus</taxon>
    </lineage>
</organism>
<keyword evidence="4 8" id="KW-1003">Cell membrane</keyword>
<dbReference type="EMBL" id="JBDXMX010000006">
    <property type="protein sequence ID" value="MEO9248759.1"/>
    <property type="molecule type" value="Genomic_DNA"/>
</dbReference>
<keyword evidence="8" id="KW-0769">Symport</keyword>
<name>A0ABV0IKT5_9MICC</name>
<feature type="transmembrane region" description="Helical" evidence="8">
    <location>
        <begin position="60"/>
        <end position="83"/>
    </location>
</feature>